<feature type="region of interest" description="Disordered" evidence="2">
    <location>
        <begin position="1"/>
        <end position="43"/>
    </location>
</feature>
<dbReference type="EMBL" id="SOGO01000023">
    <property type="protein sequence ID" value="TFD02944.1"/>
    <property type="molecule type" value="Genomic_DNA"/>
</dbReference>
<protein>
    <submittedName>
        <fullName evidence="4">CsbD family protein</fullName>
    </submittedName>
</protein>
<evidence type="ECO:0000256" key="1">
    <source>
        <dbReference type="ARBA" id="ARBA00009129"/>
    </source>
</evidence>
<comment type="caution">
    <text evidence="4">The sequence shown here is derived from an EMBL/GenBank/DDBJ whole genome shotgun (WGS) entry which is preliminary data.</text>
</comment>
<dbReference type="InterPro" id="IPR036629">
    <property type="entry name" value="YjbJ_sf"/>
</dbReference>
<feature type="compositionally biased region" description="Basic and acidic residues" evidence="2">
    <location>
        <begin position="27"/>
        <end position="43"/>
    </location>
</feature>
<dbReference type="Proteomes" id="UP000297851">
    <property type="component" value="Unassembled WGS sequence"/>
</dbReference>
<evidence type="ECO:0000313" key="4">
    <source>
        <dbReference type="EMBL" id="TFD02944.1"/>
    </source>
</evidence>
<evidence type="ECO:0000259" key="3">
    <source>
        <dbReference type="Pfam" id="PF05532"/>
    </source>
</evidence>
<name>A0ABY2JCW7_9MICO</name>
<dbReference type="Gene3D" id="1.10.1470.10">
    <property type="entry name" value="YjbJ"/>
    <property type="match status" value="1"/>
</dbReference>
<reference evidence="4 5" key="1">
    <citation type="submission" date="2019-03" db="EMBL/GenBank/DDBJ databases">
        <title>Genomics of glacier-inhabiting Cryobacterium strains.</title>
        <authorList>
            <person name="Liu Q."/>
            <person name="Xin Y.-H."/>
        </authorList>
    </citation>
    <scope>NUCLEOTIDE SEQUENCE [LARGE SCALE GENOMIC DNA]</scope>
    <source>
        <strain evidence="4 5">TMT2-16</strain>
    </source>
</reference>
<dbReference type="RefSeq" id="WP_134373504.1">
    <property type="nucleotide sequence ID" value="NZ_SOGO01000023.1"/>
</dbReference>
<dbReference type="SUPFAM" id="SSF69047">
    <property type="entry name" value="Hypothetical protein YjbJ"/>
    <property type="match status" value="1"/>
</dbReference>
<accession>A0ABY2JCW7</accession>
<dbReference type="Pfam" id="PF05532">
    <property type="entry name" value="CsbD"/>
    <property type="match status" value="1"/>
</dbReference>
<dbReference type="InterPro" id="IPR008462">
    <property type="entry name" value="CsbD"/>
</dbReference>
<comment type="similarity">
    <text evidence="1">Belongs to the UPF0337 (CsbD) family.</text>
</comment>
<keyword evidence="5" id="KW-1185">Reference proteome</keyword>
<sequence>MSGTDKFKNDGEKVIGMAKEAAGDATDNDKLQAEGRADQTKADLKQAGEDIKVAFRG</sequence>
<evidence type="ECO:0000256" key="2">
    <source>
        <dbReference type="SAM" id="MobiDB-lite"/>
    </source>
</evidence>
<proteinExistence type="inferred from homology"/>
<feature type="domain" description="CsbD-like" evidence="3">
    <location>
        <begin position="5"/>
        <end position="55"/>
    </location>
</feature>
<feature type="compositionally biased region" description="Basic and acidic residues" evidence="2">
    <location>
        <begin position="1"/>
        <end position="13"/>
    </location>
</feature>
<gene>
    <name evidence="4" type="ORF">E3T25_07805</name>
</gene>
<organism evidence="4 5">
    <name type="scientific">Cryobacterium sandaracinum</name>
    <dbReference type="NCBI Taxonomy" id="1259247"/>
    <lineage>
        <taxon>Bacteria</taxon>
        <taxon>Bacillati</taxon>
        <taxon>Actinomycetota</taxon>
        <taxon>Actinomycetes</taxon>
        <taxon>Micrococcales</taxon>
        <taxon>Microbacteriaceae</taxon>
        <taxon>Cryobacterium</taxon>
    </lineage>
</organism>
<evidence type="ECO:0000313" key="5">
    <source>
        <dbReference type="Proteomes" id="UP000297851"/>
    </source>
</evidence>